<sequence length="105" mass="11427">MAVTAEGTGPTSQRPRRYEGSGNKIGTPTGCGRMSSSSPFEKPERNKEKVARPGLTRSCIKEEWSAHHAMNKVIKPLPTIWLTHHGRCASIGSQMKSPTSSSCME</sequence>
<accession>A0AAN9LNN9</accession>
<proteinExistence type="predicted"/>
<feature type="region of interest" description="Disordered" evidence="1">
    <location>
        <begin position="1"/>
        <end position="54"/>
    </location>
</feature>
<feature type="compositionally biased region" description="Basic and acidic residues" evidence="1">
    <location>
        <begin position="41"/>
        <end position="51"/>
    </location>
</feature>
<gene>
    <name evidence="2" type="ORF">VNO77_19912</name>
</gene>
<evidence type="ECO:0000313" key="3">
    <source>
        <dbReference type="Proteomes" id="UP001367508"/>
    </source>
</evidence>
<name>A0AAN9LNN9_CANGL</name>
<evidence type="ECO:0000256" key="1">
    <source>
        <dbReference type="SAM" id="MobiDB-lite"/>
    </source>
</evidence>
<dbReference type="EMBL" id="JAYMYQ010000004">
    <property type="protein sequence ID" value="KAK7339256.1"/>
    <property type="molecule type" value="Genomic_DNA"/>
</dbReference>
<dbReference type="Proteomes" id="UP001367508">
    <property type="component" value="Unassembled WGS sequence"/>
</dbReference>
<comment type="caution">
    <text evidence="2">The sequence shown here is derived from an EMBL/GenBank/DDBJ whole genome shotgun (WGS) entry which is preliminary data.</text>
</comment>
<dbReference type="AlphaFoldDB" id="A0AAN9LNN9"/>
<keyword evidence="3" id="KW-1185">Reference proteome</keyword>
<reference evidence="2 3" key="1">
    <citation type="submission" date="2024-01" db="EMBL/GenBank/DDBJ databases">
        <title>The genomes of 5 underutilized Papilionoideae crops provide insights into root nodulation and disease resistanc.</title>
        <authorList>
            <person name="Jiang F."/>
        </authorList>
    </citation>
    <scope>NUCLEOTIDE SEQUENCE [LARGE SCALE GENOMIC DNA]</scope>
    <source>
        <strain evidence="2">LVBAO_FW01</strain>
        <tissue evidence="2">Leaves</tissue>
    </source>
</reference>
<organism evidence="2 3">
    <name type="scientific">Canavalia gladiata</name>
    <name type="common">Sword bean</name>
    <name type="synonym">Dolichos gladiatus</name>
    <dbReference type="NCBI Taxonomy" id="3824"/>
    <lineage>
        <taxon>Eukaryota</taxon>
        <taxon>Viridiplantae</taxon>
        <taxon>Streptophyta</taxon>
        <taxon>Embryophyta</taxon>
        <taxon>Tracheophyta</taxon>
        <taxon>Spermatophyta</taxon>
        <taxon>Magnoliopsida</taxon>
        <taxon>eudicotyledons</taxon>
        <taxon>Gunneridae</taxon>
        <taxon>Pentapetalae</taxon>
        <taxon>rosids</taxon>
        <taxon>fabids</taxon>
        <taxon>Fabales</taxon>
        <taxon>Fabaceae</taxon>
        <taxon>Papilionoideae</taxon>
        <taxon>50 kb inversion clade</taxon>
        <taxon>NPAAA clade</taxon>
        <taxon>indigoferoid/millettioid clade</taxon>
        <taxon>Phaseoleae</taxon>
        <taxon>Canavalia</taxon>
    </lineage>
</organism>
<evidence type="ECO:0000313" key="2">
    <source>
        <dbReference type="EMBL" id="KAK7339256.1"/>
    </source>
</evidence>
<protein>
    <submittedName>
        <fullName evidence="2">Uncharacterized protein</fullName>
    </submittedName>
</protein>